<feature type="binding site" evidence="9">
    <location>
        <position position="84"/>
    </location>
    <ligand>
        <name>5-phospho-alpha-D-ribose 1-diphosphate</name>
        <dbReference type="ChEBI" id="CHEBI:58017"/>
    </ligand>
</feature>
<dbReference type="EC" id="2.4.2.18" evidence="9"/>
<dbReference type="FunFam" id="3.40.1030.10:FF:000002">
    <property type="entry name" value="Anthranilate phosphoribosyltransferase"/>
    <property type="match status" value="1"/>
</dbReference>
<keyword evidence="3 9" id="KW-0328">Glycosyltransferase</keyword>
<feature type="binding site" evidence="9">
    <location>
        <position position="96"/>
    </location>
    <ligand>
        <name>Mg(2+)</name>
        <dbReference type="ChEBI" id="CHEBI:18420"/>
        <label>1</label>
    </ligand>
</feature>
<dbReference type="KEGG" id="caqu:CAQU_12575"/>
<sequence>MTSSTASQVLHRILNGEVVAADEVESVFAAIAAGEFEPIEIAGLLCTLKTRGETPEEIAAAARAFTAAAVAFPRTDQEVIDCVGTGGDGACTINISTGAALIAAAGGLQVVKHGNRSVSSRSGAADVLEALGIELNLSPADAAAQLETTGFTFLFAPAYHPGFKHVMPVRKGLGIPTIFNVLGPLLNPARPELQLMGTARKELGPQLIEAMRQLGRRRALVVHGSGLDEIALHGPTSVWELKDGEITEYEVTAEQLGLAGCSVADLEGGDGVDNARMMLECFFGRGQQAHLDAMLASAGALFYLAGRADSLREGVDVARTLVSTGVVARWAEQFLPRAAELSK</sequence>
<feature type="binding site" evidence="9">
    <location>
        <position position="115"/>
    </location>
    <ligand>
        <name>anthranilate</name>
        <dbReference type="ChEBI" id="CHEBI:16567"/>
        <label>1</label>
    </ligand>
</feature>
<feature type="domain" description="Glycosyl transferase family 3 N-terminal" evidence="11">
    <location>
        <begin position="8"/>
        <end position="68"/>
    </location>
</feature>
<comment type="function">
    <text evidence="9">Catalyzes the transfer of the phosphoribosyl group of 5-phosphorylribose-1-pyrophosphate (PRPP) to anthranilate to yield N-(5'-phosphoribosyl)-anthranilate (PRA).</text>
</comment>
<dbReference type="PANTHER" id="PTHR43285:SF2">
    <property type="entry name" value="ANTHRANILATE PHOSPHORIBOSYLTRANSFERASE"/>
    <property type="match status" value="1"/>
</dbReference>
<protein>
    <recommendedName>
        <fullName evidence="9">Anthranilate phosphoribosyltransferase</fullName>
        <ecNumber evidence="9">2.4.2.18</ecNumber>
    </recommendedName>
</protein>
<comment type="similarity">
    <text evidence="8">In the C-terminal section; belongs to the anthranilate phosphoribosyltransferase family.</text>
</comment>
<dbReference type="AlphaFoldDB" id="A0A1L7CIP8"/>
<dbReference type="Gene3D" id="1.20.970.10">
    <property type="entry name" value="Transferase, Pyrimidine Nucleoside Phosphorylase, Chain C"/>
    <property type="match status" value="1"/>
</dbReference>
<evidence type="ECO:0000256" key="4">
    <source>
        <dbReference type="ARBA" id="ARBA00022679"/>
    </source>
</evidence>
<dbReference type="GO" id="GO:0000162">
    <property type="term" value="P:L-tryptophan biosynthetic process"/>
    <property type="evidence" value="ECO:0007669"/>
    <property type="project" value="UniProtKB-UniRule"/>
</dbReference>
<comment type="catalytic activity">
    <reaction evidence="7 9">
        <text>N-(5-phospho-beta-D-ribosyl)anthranilate + diphosphate = 5-phospho-alpha-D-ribose 1-diphosphate + anthranilate</text>
        <dbReference type="Rhea" id="RHEA:11768"/>
        <dbReference type="ChEBI" id="CHEBI:16567"/>
        <dbReference type="ChEBI" id="CHEBI:18277"/>
        <dbReference type="ChEBI" id="CHEBI:33019"/>
        <dbReference type="ChEBI" id="CHEBI:58017"/>
        <dbReference type="EC" id="2.4.2.18"/>
    </reaction>
</comment>
<dbReference type="NCBIfam" id="TIGR01245">
    <property type="entry name" value="trpD"/>
    <property type="match status" value="1"/>
</dbReference>
<feature type="binding site" evidence="9">
    <location>
        <position position="92"/>
    </location>
    <ligand>
        <name>5-phospho-alpha-D-ribose 1-diphosphate</name>
        <dbReference type="ChEBI" id="CHEBI:58017"/>
    </ligand>
</feature>
<feature type="binding site" evidence="9">
    <location>
        <position position="84"/>
    </location>
    <ligand>
        <name>anthranilate</name>
        <dbReference type="ChEBI" id="CHEBI:16567"/>
        <label>1</label>
    </ligand>
</feature>
<dbReference type="Pfam" id="PF02885">
    <property type="entry name" value="Glycos_trans_3N"/>
    <property type="match status" value="1"/>
</dbReference>
<dbReference type="PANTHER" id="PTHR43285">
    <property type="entry name" value="ANTHRANILATE PHOSPHORIBOSYLTRANSFERASE"/>
    <property type="match status" value="1"/>
</dbReference>
<feature type="binding site" evidence="9">
    <location>
        <begin position="87"/>
        <end position="88"/>
    </location>
    <ligand>
        <name>5-phospho-alpha-D-ribose 1-diphosphate</name>
        <dbReference type="ChEBI" id="CHEBI:58017"/>
    </ligand>
</feature>
<dbReference type="Gene3D" id="3.40.1030.10">
    <property type="entry name" value="Nucleoside phosphorylase/phosphoribosyltransferase catalytic domain"/>
    <property type="match status" value="1"/>
</dbReference>
<comment type="similarity">
    <text evidence="9">Belongs to the anthranilate phosphoribosyltransferase family.</text>
</comment>
<dbReference type="InterPro" id="IPR000312">
    <property type="entry name" value="Glycosyl_Trfase_fam3"/>
</dbReference>
<evidence type="ECO:0000256" key="7">
    <source>
        <dbReference type="ARBA" id="ARBA00052328"/>
    </source>
</evidence>
<evidence type="ECO:0000259" key="11">
    <source>
        <dbReference type="Pfam" id="PF02885"/>
    </source>
</evidence>
<comment type="pathway">
    <text evidence="1 9">Amino-acid biosynthesis; L-tryptophan biosynthesis; L-tryptophan from chorismate: step 2/5.</text>
</comment>
<dbReference type="HAMAP" id="MF_00211">
    <property type="entry name" value="TrpD"/>
    <property type="match status" value="1"/>
</dbReference>
<accession>A0A1L7CIP8</accession>
<dbReference type="Proteomes" id="UP000185478">
    <property type="component" value="Chromosome"/>
</dbReference>
<dbReference type="SUPFAM" id="SSF47648">
    <property type="entry name" value="Nucleoside phosphorylase/phosphoribosyltransferase N-terminal domain"/>
    <property type="match status" value="1"/>
</dbReference>
<feature type="binding site" evidence="9">
    <location>
        <position position="229"/>
    </location>
    <ligand>
        <name>Mg(2+)</name>
        <dbReference type="ChEBI" id="CHEBI:18420"/>
        <label>2</label>
    </ligand>
</feature>
<feature type="domain" description="Glycosyl transferase family 3" evidence="10">
    <location>
        <begin position="77"/>
        <end position="325"/>
    </location>
</feature>
<dbReference type="OrthoDB" id="9806430at2"/>
<proteinExistence type="inferred from homology"/>
<dbReference type="SUPFAM" id="SSF52418">
    <property type="entry name" value="Nucleoside phosphorylase/phosphoribosyltransferase catalytic domain"/>
    <property type="match status" value="1"/>
</dbReference>
<comment type="caution">
    <text evidence="9">Lacks conserved residue(s) required for the propagation of feature annotation.</text>
</comment>
<evidence type="ECO:0000256" key="5">
    <source>
        <dbReference type="ARBA" id="ARBA00022822"/>
    </source>
</evidence>
<evidence type="ECO:0000256" key="2">
    <source>
        <dbReference type="ARBA" id="ARBA00022605"/>
    </source>
</evidence>
<reference evidence="12 13" key="1">
    <citation type="submission" date="2014-08" db="EMBL/GenBank/DDBJ databases">
        <title>Complete genome sequence of Corynebacterium aquilae S-613T(T) (=DSM 44791(T)), isolated from the choana of a healthy golden eagle.</title>
        <authorList>
            <person name="Ruckert C."/>
            <person name="Albersmeier A."/>
            <person name="Winkler A."/>
            <person name="Kalinowski J."/>
        </authorList>
    </citation>
    <scope>NUCLEOTIDE SEQUENCE [LARGE SCALE GENOMIC DNA]</scope>
    <source>
        <strain evidence="12 13">S-613</strain>
    </source>
</reference>
<keyword evidence="9" id="KW-0479">Metal-binding</keyword>
<comment type="subunit">
    <text evidence="9">Homodimer.</text>
</comment>
<evidence type="ECO:0000313" key="12">
    <source>
        <dbReference type="EMBL" id="APT85731.1"/>
    </source>
</evidence>
<dbReference type="GO" id="GO:0005829">
    <property type="term" value="C:cytosol"/>
    <property type="evidence" value="ECO:0007669"/>
    <property type="project" value="TreeGrafter"/>
</dbReference>
<keyword evidence="9" id="KW-0460">Magnesium</keyword>
<dbReference type="EMBL" id="CP009245">
    <property type="protein sequence ID" value="APT85731.1"/>
    <property type="molecule type" value="Genomic_DNA"/>
</dbReference>
<evidence type="ECO:0000256" key="8">
    <source>
        <dbReference type="ARBA" id="ARBA00061188"/>
    </source>
</evidence>
<dbReference type="STRING" id="1431546.CAQU_12575"/>
<dbReference type="GO" id="GO:0000287">
    <property type="term" value="F:magnesium ion binding"/>
    <property type="evidence" value="ECO:0007669"/>
    <property type="project" value="UniProtKB-UniRule"/>
</dbReference>
<feature type="binding site" evidence="9">
    <location>
        <position position="229"/>
    </location>
    <ligand>
        <name>Mg(2+)</name>
        <dbReference type="ChEBI" id="CHEBI:18420"/>
        <label>1</label>
    </ligand>
</feature>
<feature type="binding site" evidence="9">
    <location>
        <position position="170"/>
    </location>
    <ligand>
        <name>anthranilate</name>
        <dbReference type="ChEBI" id="CHEBI:16567"/>
        <label>2</label>
    </ligand>
</feature>
<feature type="binding site" evidence="9">
    <location>
        <begin position="94"/>
        <end position="97"/>
    </location>
    <ligand>
        <name>5-phospho-alpha-D-ribose 1-diphosphate</name>
        <dbReference type="ChEBI" id="CHEBI:58017"/>
    </ligand>
</feature>
<feature type="binding site" evidence="9">
    <location>
        <begin position="112"/>
        <end position="120"/>
    </location>
    <ligand>
        <name>5-phospho-alpha-D-ribose 1-diphosphate</name>
        <dbReference type="ChEBI" id="CHEBI:58017"/>
    </ligand>
</feature>
<gene>
    <name evidence="9" type="primary">trpD</name>
    <name evidence="12" type="ORF">CAQU_12575</name>
</gene>
<feature type="binding site" evidence="9">
    <location>
        <position position="228"/>
    </location>
    <ligand>
        <name>Mg(2+)</name>
        <dbReference type="ChEBI" id="CHEBI:18420"/>
        <label>2</label>
    </ligand>
</feature>
<dbReference type="Pfam" id="PF00591">
    <property type="entry name" value="Glycos_transf_3"/>
    <property type="match status" value="1"/>
</dbReference>
<name>A0A1L7CIP8_9CORY</name>
<keyword evidence="13" id="KW-1185">Reference proteome</keyword>
<evidence type="ECO:0000256" key="3">
    <source>
        <dbReference type="ARBA" id="ARBA00022676"/>
    </source>
</evidence>
<comment type="cofactor">
    <cofactor evidence="9">
        <name>Mg(2+)</name>
        <dbReference type="ChEBI" id="CHEBI:18420"/>
    </cofactor>
    <text evidence="9">Binds 2 magnesium ions per monomer.</text>
</comment>
<evidence type="ECO:0000256" key="6">
    <source>
        <dbReference type="ARBA" id="ARBA00023141"/>
    </source>
</evidence>
<dbReference type="InterPro" id="IPR035902">
    <property type="entry name" value="Nuc_phospho_transferase"/>
</dbReference>
<keyword evidence="6 9" id="KW-0057">Aromatic amino acid biosynthesis</keyword>
<evidence type="ECO:0000259" key="10">
    <source>
        <dbReference type="Pfam" id="PF00591"/>
    </source>
</evidence>
<keyword evidence="5 9" id="KW-0822">Tryptophan biosynthesis</keyword>
<evidence type="ECO:0000313" key="13">
    <source>
        <dbReference type="Proteomes" id="UP000185478"/>
    </source>
</evidence>
<evidence type="ECO:0000256" key="9">
    <source>
        <dbReference type="HAMAP-Rule" id="MF_00211"/>
    </source>
</evidence>
<dbReference type="InterPro" id="IPR036320">
    <property type="entry name" value="Glycosyl_Trfase_fam3_N_dom_sf"/>
</dbReference>
<evidence type="ECO:0000256" key="1">
    <source>
        <dbReference type="ARBA" id="ARBA00004907"/>
    </source>
</evidence>
<organism evidence="12 13">
    <name type="scientific">Corynebacterium aquilae DSM 44791</name>
    <dbReference type="NCBI Taxonomy" id="1431546"/>
    <lineage>
        <taxon>Bacteria</taxon>
        <taxon>Bacillati</taxon>
        <taxon>Actinomycetota</taxon>
        <taxon>Actinomycetes</taxon>
        <taxon>Mycobacteriales</taxon>
        <taxon>Corynebacteriaceae</taxon>
        <taxon>Corynebacterium</taxon>
    </lineage>
</organism>
<dbReference type="GO" id="GO:0004048">
    <property type="term" value="F:anthranilate phosphoribosyltransferase activity"/>
    <property type="evidence" value="ECO:0007669"/>
    <property type="project" value="UniProtKB-UniRule"/>
</dbReference>
<dbReference type="InterPro" id="IPR017459">
    <property type="entry name" value="Glycosyl_Trfase_fam3_N_dom"/>
</dbReference>
<keyword evidence="2 9" id="KW-0028">Amino-acid biosynthesis</keyword>
<keyword evidence="4 9" id="KW-0808">Transferase</keyword>
<feature type="binding site" evidence="9">
    <location>
        <position position="124"/>
    </location>
    <ligand>
        <name>5-phospho-alpha-D-ribose 1-diphosphate</name>
        <dbReference type="ChEBI" id="CHEBI:58017"/>
    </ligand>
</feature>
<dbReference type="InterPro" id="IPR005940">
    <property type="entry name" value="Anthranilate_Pribosyl_Tfrase"/>
</dbReference>
<dbReference type="RefSeq" id="WP_075728118.1">
    <property type="nucleotide sequence ID" value="NZ_CP009245.1"/>
</dbReference>
<dbReference type="UniPathway" id="UPA00035">
    <property type="reaction ID" value="UER00041"/>
</dbReference>